<dbReference type="EMBL" id="BARU01003359">
    <property type="protein sequence ID" value="GAH23051.1"/>
    <property type="molecule type" value="Genomic_DNA"/>
</dbReference>
<gene>
    <name evidence="2" type="ORF">S03H2_07326</name>
</gene>
<evidence type="ECO:0000313" key="2">
    <source>
        <dbReference type="EMBL" id="GAH23051.1"/>
    </source>
</evidence>
<name>X1DQ07_9ZZZZ</name>
<feature type="domain" description="PEGA" evidence="1">
    <location>
        <begin position="188"/>
        <end position="254"/>
    </location>
</feature>
<reference evidence="2" key="1">
    <citation type="journal article" date="2014" name="Front. Microbiol.">
        <title>High frequency of phylogenetically diverse reductive dehalogenase-homologous genes in deep subseafloor sedimentary metagenomes.</title>
        <authorList>
            <person name="Kawai M."/>
            <person name="Futagami T."/>
            <person name="Toyoda A."/>
            <person name="Takaki Y."/>
            <person name="Nishi S."/>
            <person name="Hori S."/>
            <person name="Arai W."/>
            <person name="Tsubouchi T."/>
            <person name="Morono Y."/>
            <person name="Uchiyama I."/>
            <person name="Ito T."/>
            <person name="Fujiyama A."/>
            <person name="Inagaki F."/>
            <person name="Takami H."/>
        </authorList>
    </citation>
    <scope>NUCLEOTIDE SEQUENCE</scope>
    <source>
        <strain evidence="2">Expedition CK06-06</strain>
    </source>
</reference>
<dbReference type="Gene3D" id="3.40.50.10610">
    <property type="entry name" value="ABC-type transport auxiliary lipoprotein component"/>
    <property type="match status" value="1"/>
</dbReference>
<accession>X1DQ07</accession>
<organism evidence="2">
    <name type="scientific">marine sediment metagenome</name>
    <dbReference type="NCBI Taxonomy" id="412755"/>
    <lineage>
        <taxon>unclassified sequences</taxon>
        <taxon>metagenomes</taxon>
        <taxon>ecological metagenomes</taxon>
    </lineage>
</organism>
<dbReference type="Pfam" id="PF08308">
    <property type="entry name" value="PEGA"/>
    <property type="match status" value="1"/>
</dbReference>
<proteinExistence type="predicted"/>
<comment type="caution">
    <text evidence="2">The sequence shown here is derived from an EMBL/GenBank/DDBJ whole genome shotgun (WGS) entry which is preliminary data.</text>
</comment>
<sequence>DKIMDEQQLQLSGITSAESAVQAGGILNVQKVIFGSIGRYESDYIKYLLSLRLVDVEKASVEAAESIQIRSGEEILGAVSKIVKRLSEKVELSGKITRIEASSIYTSMGQEMGVIPADLLSVFRMDLVKDDTGKIIMREETPIANLIVEKVSPEGSKCRLFDSSEKIKTGFFVRKGRVSLEEAMKGTALVVKSIPESSRVFLNSEFIGITPLELGGLEPGNYRIEIRSGGYKAYLGKISLAEGRSITLEKELEPDIEIEDLLMLGKIPRKRTDPSKAIGFALIPGQGQSYNGYSNTG</sequence>
<feature type="non-terminal residue" evidence="2">
    <location>
        <position position="1"/>
    </location>
</feature>
<protein>
    <recommendedName>
        <fullName evidence="1">PEGA domain-containing protein</fullName>
    </recommendedName>
</protein>
<feature type="non-terminal residue" evidence="2">
    <location>
        <position position="297"/>
    </location>
</feature>
<dbReference type="InterPro" id="IPR013229">
    <property type="entry name" value="PEGA"/>
</dbReference>
<dbReference type="AlphaFoldDB" id="X1DQ07"/>
<evidence type="ECO:0000259" key="1">
    <source>
        <dbReference type="Pfam" id="PF08308"/>
    </source>
</evidence>